<keyword evidence="6" id="KW-0418">Kinase</keyword>
<evidence type="ECO:0000256" key="1">
    <source>
        <dbReference type="ARBA" id="ARBA00000085"/>
    </source>
</evidence>
<dbReference type="PROSITE" id="PS50005">
    <property type="entry name" value="TPR"/>
    <property type="match status" value="1"/>
</dbReference>
<accession>A0ABT0TPE6</accession>
<dbReference type="InterPro" id="IPR003594">
    <property type="entry name" value="HATPase_dom"/>
</dbReference>
<name>A0ABT0TPE6_9FLAO</name>
<proteinExistence type="predicted"/>
<dbReference type="Gene3D" id="3.30.565.10">
    <property type="entry name" value="Histidine kinase-like ATPase, C-terminal domain"/>
    <property type="match status" value="1"/>
</dbReference>
<sequence>MKKFAFLLILISGVSFAQDLQQHIAALKKELKSKPNVERTTQIYSDLTWDYMDVSLDSAIVYGEKALALAHKTKKHQLISQCYSNLGGVYLRKENFIKSEENYKKAIQIRTLNKDFEGVAKVKINIGNVLASKQDYVPATKYFIEAIQYFEGKNDTIVSLTKGNLGLIFFEMKNFPKAIKYLEESTDFLKKNNMQQGLCHTYLSLGDVYLDKKDTLKALNSYQISLENCKSCKDNLGISTLNQRIGAVHSAKGKSENAKKYYQISEKLLKELNSEIEQTNVMLSKSEDFIQQKKYREAYEMLLKVKKIHKEYDSDRYLLETYKKLTLVCLYQEMKDSSAYYFNKYTNLKDEKLKASVLEQTAELETKYQTAEKEKQLLQKEAETKKKTTTIIILSLLIFFLAIVGFLIYRQQRLKNVQQKQEFELQSAIVQIENQNKLQEQRLAISRDLHDNIGAQLTFIISSVENLKFGFPAMETSVKNHLTKISDFTKTTIVELRDTIWAMNANEFTFDDLSSRIYNFIEKAQSAKENTTFKFTVDDRLKNYQFSSLEGVNLYRTIQEAVNNAIKYADATEISVQVEPSRNGISIIITDNGKGFEVHAIEVGNGIVNMQKRIEEIGGIFKIQSELTKGTRVAITLNKES</sequence>
<feature type="domain" description="Histidine kinase" evidence="13">
    <location>
        <begin position="554"/>
        <end position="641"/>
    </location>
</feature>
<reference evidence="14 15" key="1">
    <citation type="submission" date="2022-05" db="EMBL/GenBank/DDBJ databases">
        <title>Flavobacterium sp., isolated from activated sludge.</title>
        <authorList>
            <person name="Ran Q."/>
        </authorList>
    </citation>
    <scope>NUCLEOTIDE SEQUENCE [LARGE SCALE GENOMIC DNA]</scope>
    <source>
        <strain evidence="14 15">HXWNR70</strain>
    </source>
</reference>
<keyword evidence="4" id="KW-0808">Transferase</keyword>
<evidence type="ECO:0000256" key="8">
    <source>
        <dbReference type="ARBA" id="ARBA00023012"/>
    </source>
</evidence>
<dbReference type="GO" id="GO:0005524">
    <property type="term" value="F:ATP binding"/>
    <property type="evidence" value="ECO:0007669"/>
    <property type="project" value="UniProtKB-KW"/>
</dbReference>
<feature type="coiled-coil region" evidence="10">
    <location>
        <begin position="354"/>
        <end position="388"/>
    </location>
</feature>
<evidence type="ECO:0000313" key="14">
    <source>
        <dbReference type="EMBL" id="MCL9808738.1"/>
    </source>
</evidence>
<dbReference type="Proteomes" id="UP001317191">
    <property type="component" value="Unassembled WGS sequence"/>
</dbReference>
<dbReference type="PANTHER" id="PTHR24421">
    <property type="entry name" value="NITRATE/NITRITE SENSOR PROTEIN NARX-RELATED"/>
    <property type="match status" value="1"/>
</dbReference>
<dbReference type="InterPro" id="IPR019734">
    <property type="entry name" value="TPR_rpt"/>
</dbReference>
<evidence type="ECO:0000256" key="6">
    <source>
        <dbReference type="ARBA" id="ARBA00022777"/>
    </source>
</evidence>
<dbReference type="SUPFAM" id="SSF55874">
    <property type="entry name" value="ATPase domain of HSP90 chaperone/DNA topoisomerase II/histidine kinase"/>
    <property type="match status" value="1"/>
</dbReference>
<comment type="caution">
    <text evidence="14">The sequence shown here is derived from an EMBL/GenBank/DDBJ whole genome shotgun (WGS) entry which is preliminary data.</text>
</comment>
<keyword evidence="9" id="KW-0802">TPR repeat</keyword>
<evidence type="ECO:0000256" key="12">
    <source>
        <dbReference type="SAM" id="SignalP"/>
    </source>
</evidence>
<keyword evidence="11" id="KW-0812">Transmembrane</keyword>
<dbReference type="Pfam" id="PF07730">
    <property type="entry name" value="HisKA_3"/>
    <property type="match status" value="1"/>
</dbReference>
<dbReference type="EC" id="2.7.13.3" evidence="2"/>
<keyword evidence="7 14" id="KW-0067">ATP-binding</keyword>
<evidence type="ECO:0000313" key="15">
    <source>
        <dbReference type="Proteomes" id="UP001317191"/>
    </source>
</evidence>
<dbReference type="InterPro" id="IPR005467">
    <property type="entry name" value="His_kinase_dom"/>
</dbReference>
<dbReference type="InterPro" id="IPR050482">
    <property type="entry name" value="Sensor_HK_TwoCompSys"/>
</dbReference>
<feature type="repeat" description="TPR" evidence="9">
    <location>
        <begin position="80"/>
        <end position="113"/>
    </location>
</feature>
<keyword evidence="11" id="KW-1133">Transmembrane helix</keyword>
<feature type="transmembrane region" description="Helical" evidence="11">
    <location>
        <begin position="391"/>
        <end position="409"/>
    </location>
</feature>
<keyword evidence="5" id="KW-0547">Nucleotide-binding</keyword>
<dbReference type="EMBL" id="JAMLJM010000003">
    <property type="protein sequence ID" value="MCL9808738.1"/>
    <property type="molecule type" value="Genomic_DNA"/>
</dbReference>
<gene>
    <name evidence="14" type="ORF">NAT50_05135</name>
</gene>
<evidence type="ECO:0000256" key="11">
    <source>
        <dbReference type="SAM" id="Phobius"/>
    </source>
</evidence>
<dbReference type="PROSITE" id="PS50109">
    <property type="entry name" value="HIS_KIN"/>
    <property type="match status" value="1"/>
</dbReference>
<keyword evidence="8" id="KW-0902">Two-component regulatory system</keyword>
<dbReference type="RefSeq" id="WP_250592082.1">
    <property type="nucleotide sequence ID" value="NZ_JAMLJM010000003.1"/>
</dbReference>
<evidence type="ECO:0000256" key="3">
    <source>
        <dbReference type="ARBA" id="ARBA00022553"/>
    </source>
</evidence>
<keyword evidence="3" id="KW-0597">Phosphoprotein</keyword>
<feature type="signal peptide" evidence="12">
    <location>
        <begin position="1"/>
        <end position="17"/>
    </location>
</feature>
<dbReference type="InterPro" id="IPR036890">
    <property type="entry name" value="HATPase_C_sf"/>
</dbReference>
<dbReference type="CDD" id="cd16917">
    <property type="entry name" value="HATPase_UhpB-NarQ-NarX-like"/>
    <property type="match status" value="1"/>
</dbReference>
<feature type="chain" id="PRO_5045881444" description="histidine kinase" evidence="12">
    <location>
        <begin position="18"/>
        <end position="641"/>
    </location>
</feature>
<dbReference type="Gene3D" id="1.25.40.10">
    <property type="entry name" value="Tetratricopeptide repeat domain"/>
    <property type="match status" value="2"/>
</dbReference>
<dbReference type="SMART" id="SM00387">
    <property type="entry name" value="HATPase_c"/>
    <property type="match status" value="1"/>
</dbReference>
<dbReference type="InterPro" id="IPR011990">
    <property type="entry name" value="TPR-like_helical_dom_sf"/>
</dbReference>
<evidence type="ECO:0000256" key="4">
    <source>
        <dbReference type="ARBA" id="ARBA00022679"/>
    </source>
</evidence>
<comment type="catalytic activity">
    <reaction evidence="1">
        <text>ATP + protein L-histidine = ADP + protein N-phospho-L-histidine.</text>
        <dbReference type="EC" id="2.7.13.3"/>
    </reaction>
</comment>
<dbReference type="Gene3D" id="1.20.5.1930">
    <property type="match status" value="1"/>
</dbReference>
<organism evidence="14 15">
    <name type="scientific">Flavobacterium luminosum</name>
    <dbReference type="NCBI Taxonomy" id="2949086"/>
    <lineage>
        <taxon>Bacteria</taxon>
        <taxon>Pseudomonadati</taxon>
        <taxon>Bacteroidota</taxon>
        <taxon>Flavobacteriia</taxon>
        <taxon>Flavobacteriales</taxon>
        <taxon>Flavobacteriaceae</taxon>
        <taxon>Flavobacterium</taxon>
    </lineage>
</organism>
<keyword evidence="12" id="KW-0732">Signal</keyword>
<protein>
    <recommendedName>
        <fullName evidence="2">histidine kinase</fullName>
        <ecNumber evidence="2">2.7.13.3</ecNumber>
    </recommendedName>
</protein>
<evidence type="ECO:0000256" key="2">
    <source>
        <dbReference type="ARBA" id="ARBA00012438"/>
    </source>
</evidence>
<dbReference type="Pfam" id="PF13181">
    <property type="entry name" value="TPR_8"/>
    <property type="match status" value="1"/>
</dbReference>
<dbReference type="SMART" id="SM00028">
    <property type="entry name" value="TPR"/>
    <property type="match status" value="6"/>
</dbReference>
<evidence type="ECO:0000256" key="9">
    <source>
        <dbReference type="PROSITE-ProRule" id="PRU00339"/>
    </source>
</evidence>
<evidence type="ECO:0000256" key="5">
    <source>
        <dbReference type="ARBA" id="ARBA00022741"/>
    </source>
</evidence>
<dbReference type="SUPFAM" id="SSF48452">
    <property type="entry name" value="TPR-like"/>
    <property type="match status" value="1"/>
</dbReference>
<dbReference type="Pfam" id="PF02518">
    <property type="entry name" value="HATPase_c"/>
    <property type="match status" value="1"/>
</dbReference>
<evidence type="ECO:0000259" key="13">
    <source>
        <dbReference type="PROSITE" id="PS50109"/>
    </source>
</evidence>
<evidence type="ECO:0000256" key="7">
    <source>
        <dbReference type="ARBA" id="ARBA00022840"/>
    </source>
</evidence>
<dbReference type="PANTHER" id="PTHR24421:SF10">
    <property type="entry name" value="NITRATE_NITRITE SENSOR PROTEIN NARQ"/>
    <property type="match status" value="1"/>
</dbReference>
<dbReference type="InterPro" id="IPR011712">
    <property type="entry name" value="Sig_transdc_His_kin_sub3_dim/P"/>
</dbReference>
<keyword evidence="15" id="KW-1185">Reference proteome</keyword>
<evidence type="ECO:0000256" key="10">
    <source>
        <dbReference type="SAM" id="Coils"/>
    </source>
</evidence>
<keyword evidence="10" id="KW-0175">Coiled coil</keyword>
<keyword evidence="11" id="KW-0472">Membrane</keyword>